<evidence type="ECO:0000313" key="6">
    <source>
        <dbReference type="EMBL" id="WTT16117.1"/>
    </source>
</evidence>
<dbReference type="InterPro" id="IPR010982">
    <property type="entry name" value="Lambda_DNA-bd_dom_sf"/>
</dbReference>
<feature type="region of interest" description="Disordered" evidence="4">
    <location>
        <begin position="1"/>
        <end position="21"/>
    </location>
</feature>
<evidence type="ECO:0000259" key="5">
    <source>
        <dbReference type="PROSITE" id="PS50932"/>
    </source>
</evidence>
<sequence length="316" mass="33119">MSESTRRSPRQSPRVTAKDVARASGVSQTTVSFVLNGAAGHVSQETRERVREAARTLGYVPNGSAQALRKGASRIVLLNVEGVPTGSGLGSYIRGLDAELALHQHVLLVLHGHLSSQALSDVAQAVSARAVIDLGDAGHADALATGASLTAFSAQADVPVRYLVERGHRHIATVLPDSPELRILAGLRERLMRQAADTAGLADCPTLVLPGAPEAAGERLRSFRTQHPEVTALAAYNDDLALVTLAAMRHLGLRAPEDLAVIGFDDTPHGALFSPALTTVRLDAESLGRIAARDALGLPTDGLAPEPARVIVRQSG</sequence>
<evidence type="ECO:0000256" key="2">
    <source>
        <dbReference type="ARBA" id="ARBA00023125"/>
    </source>
</evidence>
<dbReference type="PANTHER" id="PTHR30146">
    <property type="entry name" value="LACI-RELATED TRANSCRIPTIONAL REPRESSOR"/>
    <property type="match status" value="1"/>
</dbReference>
<dbReference type="InterPro" id="IPR028082">
    <property type="entry name" value="Peripla_BP_I"/>
</dbReference>
<reference evidence="6" key="1">
    <citation type="submission" date="2022-10" db="EMBL/GenBank/DDBJ databases">
        <title>The complete genomes of actinobacterial strains from the NBC collection.</title>
        <authorList>
            <person name="Joergensen T.S."/>
            <person name="Alvarez Arevalo M."/>
            <person name="Sterndorff E.B."/>
            <person name="Faurdal D."/>
            <person name="Vuksanovic O."/>
            <person name="Mourched A.-S."/>
            <person name="Charusanti P."/>
            <person name="Shaw S."/>
            <person name="Blin K."/>
            <person name="Weber T."/>
        </authorList>
    </citation>
    <scope>NUCLEOTIDE SEQUENCE</scope>
    <source>
        <strain evidence="6">NBC_00093</strain>
    </source>
</reference>
<evidence type="ECO:0000256" key="4">
    <source>
        <dbReference type="SAM" id="MobiDB-lite"/>
    </source>
</evidence>
<evidence type="ECO:0000256" key="3">
    <source>
        <dbReference type="ARBA" id="ARBA00023163"/>
    </source>
</evidence>
<dbReference type="InterPro" id="IPR000843">
    <property type="entry name" value="HTH_LacI"/>
</dbReference>
<dbReference type="InterPro" id="IPR046335">
    <property type="entry name" value="LacI/GalR-like_sensor"/>
</dbReference>
<dbReference type="PROSITE" id="PS50932">
    <property type="entry name" value="HTH_LACI_2"/>
    <property type="match status" value="1"/>
</dbReference>
<dbReference type="GO" id="GO:0003700">
    <property type="term" value="F:DNA-binding transcription factor activity"/>
    <property type="evidence" value="ECO:0007669"/>
    <property type="project" value="TreeGrafter"/>
</dbReference>
<accession>A0AAU1ZYD7</accession>
<dbReference type="Gene3D" id="1.10.260.40">
    <property type="entry name" value="lambda repressor-like DNA-binding domains"/>
    <property type="match status" value="1"/>
</dbReference>
<keyword evidence="2" id="KW-0238">DNA-binding</keyword>
<organism evidence="6">
    <name type="scientific">Streptomyces sp. NBC_00093</name>
    <dbReference type="NCBI Taxonomy" id="2975649"/>
    <lineage>
        <taxon>Bacteria</taxon>
        <taxon>Bacillati</taxon>
        <taxon>Actinomycetota</taxon>
        <taxon>Actinomycetes</taxon>
        <taxon>Kitasatosporales</taxon>
        <taxon>Streptomycetaceae</taxon>
        <taxon>Streptomyces</taxon>
    </lineage>
</organism>
<protein>
    <submittedName>
        <fullName evidence="6">LacI family transcriptional regulator</fullName>
    </submittedName>
</protein>
<dbReference type="CDD" id="cd06267">
    <property type="entry name" value="PBP1_LacI_sugar_binding-like"/>
    <property type="match status" value="1"/>
</dbReference>
<dbReference type="Gene3D" id="3.40.50.2300">
    <property type="match status" value="2"/>
</dbReference>
<dbReference type="CDD" id="cd01392">
    <property type="entry name" value="HTH_LacI"/>
    <property type="match status" value="1"/>
</dbReference>
<dbReference type="SUPFAM" id="SSF53822">
    <property type="entry name" value="Periplasmic binding protein-like I"/>
    <property type="match status" value="1"/>
</dbReference>
<dbReference type="AlphaFoldDB" id="A0AAU1ZYD7"/>
<gene>
    <name evidence="6" type="ORF">OHA22_11525</name>
</gene>
<dbReference type="PANTHER" id="PTHR30146:SF109">
    <property type="entry name" value="HTH-TYPE TRANSCRIPTIONAL REGULATOR GALS"/>
    <property type="match status" value="1"/>
</dbReference>
<name>A0AAU1ZYD7_9ACTN</name>
<evidence type="ECO:0000256" key="1">
    <source>
        <dbReference type="ARBA" id="ARBA00023015"/>
    </source>
</evidence>
<dbReference type="SMART" id="SM00354">
    <property type="entry name" value="HTH_LACI"/>
    <property type="match status" value="1"/>
</dbReference>
<keyword evidence="1" id="KW-0805">Transcription regulation</keyword>
<dbReference type="GO" id="GO:0000976">
    <property type="term" value="F:transcription cis-regulatory region binding"/>
    <property type="evidence" value="ECO:0007669"/>
    <property type="project" value="TreeGrafter"/>
</dbReference>
<dbReference type="Pfam" id="PF00356">
    <property type="entry name" value="LacI"/>
    <property type="match status" value="1"/>
</dbReference>
<feature type="domain" description="HTH lacI-type" evidence="5">
    <location>
        <begin position="15"/>
        <end position="70"/>
    </location>
</feature>
<keyword evidence="3" id="KW-0804">Transcription</keyword>
<dbReference type="Pfam" id="PF13377">
    <property type="entry name" value="Peripla_BP_3"/>
    <property type="match status" value="1"/>
</dbReference>
<proteinExistence type="predicted"/>
<dbReference type="SUPFAM" id="SSF47413">
    <property type="entry name" value="lambda repressor-like DNA-binding domains"/>
    <property type="match status" value="1"/>
</dbReference>
<dbReference type="EMBL" id="CP108222">
    <property type="protein sequence ID" value="WTT16117.1"/>
    <property type="molecule type" value="Genomic_DNA"/>
</dbReference>